<organism evidence="1 2">
    <name type="scientific">Fukomys damarensis</name>
    <name type="common">Damaraland mole rat</name>
    <name type="synonym">Cryptomys damarensis</name>
    <dbReference type="NCBI Taxonomy" id="885580"/>
    <lineage>
        <taxon>Eukaryota</taxon>
        <taxon>Metazoa</taxon>
        <taxon>Chordata</taxon>
        <taxon>Craniata</taxon>
        <taxon>Vertebrata</taxon>
        <taxon>Euteleostomi</taxon>
        <taxon>Mammalia</taxon>
        <taxon>Eutheria</taxon>
        <taxon>Euarchontoglires</taxon>
        <taxon>Glires</taxon>
        <taxon>Rodentia</taxon>
        <taxon>Hystricomorpha</taxon>
        <taxon>Bathyergidae</taxon>
        <taxon>Fukomys</taxon>
    </lineage>
</organism>
<keyword evidence="2" id="KW-1185">Reference proteome</keyword>
<dbReference type="EMBL" id="KN120985">
    <property type="protein sequence ID" value="KFO37254.1"/>
    <property type="molecule type" value="Genomic_DNA"/>
</dbReference>
<dbReference type="AlphaFoldDB" id="A0A091DYS8"/>
<name>A0A091DYS8_FUKDA</name>
<protein>
    <submittedName>
        <fullName evidence="1">Uncharacterized protein</fullName>
    </submittedName>
</protein>
<gene>
    <name evidence="1" type="ORF">H920_01330</name>
</gene>
<proteinExistence type="predicted"/>
<evidence type="ECO:0000313" key="1">
    <source>
        <dbReference type="EMBL" id="KFO37254.1"/>
    </source>
</evidence>
<accession>A0A091DYS8</accession>
<evidence type="ECO:0000313" key="2">
    <source>
        <dbReference type="Proteomes" id="UP000028990"/>
    </source>
</evidence>
<reference evidence="1 2" key="1">
    <citation type="submission" date="2013-11" db="EMBL/GenBank/DDBJ databases">
        <title>The Damaraland mole rat (Fukomys damarensis) genome and evolution of African mole rats.</title>
        <authorList>
            <person name="Gladyshev V.N."/>
            <person name="Fang X."/>
        </authorList>
    </citation>
    <scope>NUCLEOTIDE SEQUENCE [LARGE SCALE GENOMIC DNA]</scope>
    <source>
        <tissue evidence="1">Liver</tissue>
    </source>
</reference>
<sequence length="212" mass="23231">MFLMNGPTVFSLLHPWDGTTNSVCGAGSSDDSLLEVSQIQIRGSVAHGTQCSSALDSLSPPGPLKQMPSLLNPSDTELFLFPPGSLPADPMCYVTLRTAHGQKSKFTKPSAPYAVVPRSVSLEPGKYLPGDDSCRSRAFAPTLAPLDDLPDRRDVLCFPVLSLCGWLESQRQHLNLVTRGEVEQQPLHKLEWQCQHELGARSRMWSPAVHRD</sequence>
<dbReference type="Proteomes" id="UP000028990">
    <property type="component" value="Unassembled WGS sequence"/>
</dbReference>